<dbReference type="Proteomes" id="UP000799755">
    <property type="component" value="Unassembled WGS sequence"/>
</dbReference>
<sequence>MSVREMRQIFQYFRAERNNSPPQDVEPGKATPKKDGKQAVNRSVEPLEHIKSIGGHDVGKLAILSFRALQLYRIAALQAQLLEQQRSVMQKGEKFPEIEGGKIDVLLQKYADAIRNYETLSQDIVLDNENVNYDFLGRDGRFKVVRREGSRWEIWRNPNATVSDEGGQLKEIGRLGCRALDRKRRVEQERRKAYTSRLVMALFGGVAIITPMLIMALHPGLVVDLVTASVATVLFAIIVAVQARDASGKDVLASTAAYAAVLVVFVGASLAPISTATRPTKLLKLLS</sequence>
<name>A0ACB6QC27_9PLEO</name>
<keyword evidence="2" id="KW-1185">Reference proteome</keyword>
<reference evidence="1" key="1">
    <citation type="journal article" date="2020" name="Stud. Mycol.">
        <title>101 Dothideomycetes genomes: a test case for predicting lifestyles and emergence of pathogens.</title>
        <authorList>
            <person name="Haridas S."/>
            <person name="Albert R."/>
            <person name="Binder M."/>
            <person name="Bloem J."/>
            <person name="Labutti K."/>
            <person name="Salamov A."/>
            <person name="Andreopoulos B."/>
            <person name="Baker S."/>
            <person name="Barry K."/>
            <person name="Bills G."/>
            <person name="Bluhm B."/>
            <person name="Cannon C."/>
            <person name="Castanera R."/>
            <person name="Culley D."/>
            <person name="Daum C."/>
            <person name="Ezra D."/>
            <person name="Gonzalez J."/>
            <person name="Henrissat B."/>
            <person name="Kuo A."/>
            <person name="Liang C."/>
            <person name="Lipzen A."/>
            <person name="Lutzoni F."/>
            <person name="Magnuson J."/>
            <person name="Mondo S."/>
            <person name="Nolan M."/>
            <person name="Ohm R."/>
            <person name="Pangilinan J."/>
            <person name="Park H.-J."/>
            <person name="Ramirez L."/>
            <person name="Alfaro M."/>
            <person name="Sun H."/>
            <person name="Tritt A."/>
            <person name="Yoshinaga Y."/>
            <person name="Zwiers L.-H."/>
            <person name="Turgeon B."/>
            <person name="Goodwin S."/>
            <person name="Spatafora J."/>
            <person name="Crous P."/>
            <person name="Grigoriev I."/>
        </authorList>
    </citation>
    <scope>NUCLEOTIDE SEQUENCE</scope>
    <source>
        <strain evidence="1">ATCC 200398</strain>
    </source>
</reference>
<accession>A0ACB6QC27</accession>
<proteinExistence type="predicted"/>
<comment type="caution">
    <text evidence="1">The sequence shown here is derived from an EMBL/GenBank/DDBJ whole genome shotgun (WGS) entry which is preliminary data.</text>
</comment>
<evidence type="ECO:0000313" key="1">
    <source>
        <dbReference type="EMBL" id="KAF2463932.1"/>
    </source>
</evidence>
<organism evidence="1 2">
    <name type="scientific">Lindgomyces ingoldianus</name>
    <dbReference type="NCBI Taxonomy" id="673940"/>
    <lineage>
        <taxon>Eukaryota</taxon>
        <taxon>Fungi</taxon>
        <taxon>Dikarya</taxon>
        <taxon>Ascomycota</taxon>
        <taxon>Pezizomycotina</taxon>
        <taxon>Dothideomycetes</taxon>
        <taxon>Pleosporomycetidae</taxon>
        <taxon>Pleosporales</taxon>
        <taxon>Lindgomycetaceae</taxon>
        <taxon>Lindgomyces</taxon>
    </lineage>
</organism>
<dbReference type="EMBL" id="MU003543">
    <property type="protein sequence ID" value="KAF2463932.1"/>
    <property type="molecule type" value="Genomic_DNA"/>
</dbReference>
<evidence type="ECO:0000313" key="2">
    <source>
        <dbReference type="Proteomes" id="UP000799755"/>
    </source>
</evidence>
<protein>
    <submittedName>
        <fullName evidence="1">Uncharacterized protein</fullName>
    </submittedName>
</protein>
<gene>
    <name evidence="1" type="ORF">BDR25DRAFT_346952</name>
</gene>